<evidence type="ECO:0000313" key="2">
    <source>
        <dbReference type="Proteomes" id="UP000886752"/>
    </source>
</evidence>
<protein>
    <submittedName>
        <fullName evidence="1">Uncharacterized protein</fullName>
    </submittedName>
</protein>
<dbReference type="EMBL" id="DXHV01000063">
    <property type="protein sequence ID" value="HIW00866.1"/>
    <property type="molecule type" value="Genomic_DNA"/>
</dbReference>
<gene>
    <name evidence="1" type="ORF">H9894_06720</name>
</gene>
<dbReference type="AlphaFoldDB" id="A0A9D1PXI1"/>
<dbReference type="Proteomes" id="UP000886752">
    <property type="component" value="Unassembled WGS sequence"/>
</dbReference>
<sequence>MPKYMGMLLSLVNQGLLVESDFFPAAKKKAAGCVRSLRPVELTFARTSAKLPTTGSSKVHKIEPAAAGFICEGRGGGEAEHEDVPCCFPGQENCAGEKFDGIDVRLTGLFCQERRHNFFVCQHVILVTACNMSE</sequence>
<name>A0A9D1PXI1_9BACT</name>
<proteinExistence type="predicted"/>
<reference evidence="1" key="2">
    <citation type="submission" date="2021-04" db="EMBL/GenBank/DDBJ databases">
        <authorList>
            <person name="Gilroy R."/>
        </authorList>
    </citation>
    <scope>NUCLEOTIDE SEQUENCE</scope>
    <source>
        <strain evidence="1">ChiHecec2B26-446</strain>
    </source>
</reference>
<reference evidence="1" key="1">
    <citation type="journal article" date="2021" name="PeerJ">
        <title>Extensive microbial diversity within the chicken gut microbiome revealed by metagenomics and culture.</title>
        <authorList>
            <person name="Gilroy R."/>
            <person name="Ravi A."/>
            <person name="Getino M."/>
            <person name="Pursley I."/>
            <person name="Horton D.L."/>
            <person name="Alikhan N.F."/>
            <person name="Baker D."/>
            <person name="Gharbi K."/>
            <person name="Hall N."/>
            <person name="Watson M."/>
            <person name="Adriaenssens E.M."/>
            <person name="Foster-Nyarko E."/>
            <person name="Jarju S."/>
            <person name="Secka A."/>
            <person name="Antonio M."/>
            <person name="Oren A."/>
            <person name="Chaudhuri R.R."/>
            <person name="La Ragione R."/>
            <person name="Hildebrand F."/>
            <person name="Pallen M.J."/>
        </authorList>
    </citation>
    <scope>NUCLEOTIDE SEQUENCE</scope>
    <source>
        <strain evidence="1">ChiHecec2B26-446</strain>
    </source>
</reference>
<organism evidence="1 2">
    <name type="scientific">Candidatus Desulfovibrio intestinipullorum</name>
    <dbReference type="NCBI Taxonomy" id="2838536"/>
    <lineage>
        <taxon>Bacteria</taxon>
        <taxon>Pseudomonadati</taxon>
        <taxon>Thermodesulfobacteriota</taxon>
        <taxon>Desulfovibrionia</taxon>
        <taxon>Desulfovibrionales</taxon>
        <taxon>Desulfovibrionaceae</taxon>
        <taxon>Desulfovibrio</taxon>
    </lineage>
</organism>
<evidence type="ECO:0000313" key="1">
    <source>
        <dbReference type="EMBL" id="HIW00866.1"/>
    </source>
</evidence>
<comment type="caution">
    <text evidence="1">The sequence shown here is derived from an EMBL/GenBank/DDBJ whole genome shotgun (WGS) entry which is preliminary data.</text>
</comment>
<accession>A0A9D1PXI1</accession>